<feature type="compositionally biased region" description="Basic and acidic residues" evidence="2">
    <location>
        <begin position="268"/>
        <end position="278"/>
    </location>
</feature>
<feature type="compositionally biased region" description="Basic and acidic residues" evidence="2">
    <location>
        <begin position="289"/>
        <end position="301"/>
    </location>
</feature>
<evidence type="ECO:0000256" key="2">
    <source>
        <dbReference type="SAM" id="MobiDB-lite"/>
    </source>
</evidence>
<dbReference type="AlphaFoldDB" id="A0A9W8JRS2"/>
<accession>A0A9W8JRS2</accession>
<dbReference type="OrthoDB" id="3017672at2759"/>
<feature type="compositionally biased region" description="Acidic residues" evidence="2">
    <location>
        <begin position="258"/>
        <end position="267"/>
    </location>
</feature>
<protein>
    <submittedName>
        <fullName evidence="3">Uncharacterized protein</fullName>
    </submittedName>
</protein>
<dbReference type="Proteomes" id="UP001148786">
    <property type="component" value="Unassembled WGS sequence"/>
</dbReference>
<feature type="coiled-coil region" evidence="1">
    <location>
        <begin position="79"/>
        <end position="106"/>
    </location>
</feature>
<proteinExistence type="predicted"/>
<comment type="caution">
    <text evidence="3">The sequence shown here is derived from an EMBL/GenBank/DDBJ whole genome shotgun (WGS) entry which is preliminary data.</text>
</comment>
<gene>
    <name evidence="3" type="ORF">NLJ89_g11764</name>
</gene>
<name>A0A9W8JRS2_9AGAR</name>
<keyword evidence="4" id="KW-1185">Reference proteome</keyword>
<evidence type="ECO:0000313" key="3">
    <source>
        <dbReference type="EMBL" id="KAJ3486923.1"/>
    </source>
</evidence>
<reference evidence="3" key="1">
    <citation type="submission" date="2022-07" db="EMBL/GenBank/DDBJ databases">
        <title>Genome Sequence of Agrocybe chaxingu.</title>
        <authorList>
            <person name="Buettner E."/>
        </authorList>
    </citation>
    <scope>NUCLEOTIDE SEQUENCE</scope>
    <source>
        <strain evidence="3">MP-N11</strain>
    </source>
</reference>
<evidence type="ECO:0000313" key="4">
    <source>
        <dbReference type="Proteomes" id="UP001148786"/>
    </source>
</evidence>
<dbReference type="EMBL" id="JANKHO010003003">
    <property type="protein sequence ID" value="KAJ3486923.1"/>
    <property type="molecule type" value="Genomic_DNA"/>
</dbReference>
<keyword evidence="1" id="KW-0175">Coiled coil</keyword>
<sequence>MYSSNYTSSSSYLSPMCSSPEFPGLSLDSQTSNNAQYNQVADRIERMELADLLKNPHVHELFTNWKDTSQRAIRDMEEQKNLYRQINMLQVEVQRLRAELAQHQLQLSSQATSATPPAIVAAQTAATDRRAGNPSICPSKFPQTILWNIQDLSRAEFQAIKTSTRRIANAHLLSLGLPADPAAAARSKTKTYFQKYYPQQWAEALTGLEEREPVVGLCAANWKADHLLGNCLQAVADGDKENDQAPGKAKKRPRSPSGDDEDDEEEEREGRSQKRMNVDVEGGNGLSRRGLEEERSKKQEKSTQQTGV</sequence>
<feature type="region of interest" description="Disordered" evidence="2">
    <location>
        <begin position="238"/>
        <end position="308"/>
    </location>
</feature>
<evidence type="ECO:0000256" key="1">
    <source>
        <dbReference type="SAM" id="Coils"/>
    </source>
</evidence>
<organism evidence="3 4">
    <name type="scientific">Agrocybe chaxingu</name>
    <dbReference type="NCBI Taxonomy" id="84603"/>
    <lineage>
        <taxon>Eukaryota</taxon>
        <taxon>Fungi</taxon>
        <taxon>Dikarya</taxon>
        <taxon>Basidiomycota</taxon>
        <taxon>Agaricomycotina</taxon>
        <taxon>Agaricomycetes</taxon>
        <taxon>Agaricomycetidae</taxon>
        <taxon>Agaricales</taxon>
        <taxon>Agaricineae</taxon>
        <taxon>Strophariaceae</taxon>
        <taxon>Agrocybe</taxon>
    </lineage>
</organism>